<dbReference type="GO" id="GO:0043139">
    <property type="term" value="F:5'-3' DNA helicase activity"/>
    <property type="evidence" value="ECO:0007669"/>
    <property type="project" value="UniProtKB-EC"/>
</dbReference>
<sequence>MKTVGERDYAAQETMHQLLSLKLHSSSFNVIPVSLNGSRKISNVPSAENDGICTSNSLLDHYAYRDQYDNSAEVMNLNFIQFAPKFKVVSSKLTKMLENIIPKVFPTYSSNPRGPNFALYCKYQLLRYKPWLRTQSNAWCDVEATSEVLINCWQEFLQSPYGQNHVPQWLEKLEAIVLSQVEPDNDPFEQDINTREEWMILSDLDTPFDNSEPNQESTHDWHEDRHHYTDQQMGEMPTWIRVMKDQNSNVTYQEYEVSDINSFSEMQRLAFNIVESHFPNNSPEQQPLHLIIIGLAGTGKSYLINAIPNLLREKCQVSATTGKASYNVSGVPIHSLLKLPVGSKGCKDLTGQALCTLQENLNGIDYILIDEYSMLGQATFGWIDKPCKQATGSHDKILGGKSMILIGDTGQLPPVADKPLNHSKPSSDVGEQGYQAYSMFDKVVKLTVNQRVQGTCPEQVQFRELLSRLRIGQSTFQDWRLLLTRQPSNVSNLNEFEYATRLFYSNEQVAKYNHDELNQLQHPVACINARHSSSSAKNASSDDMSGLETVVFLAKTAKVMLTMNLWSHVGVCNGATGTVRHIIYDNGHRPPNLPLAVIVEFDNYRGPGFIDSQPSCVPICPVTVSLQSGNSLHERQQLPLRLAWALTIHKSQGLTLPKAWIDIGKTEKSPDITYVALSRVQNLSSCVIEPMSFERLTALKSSRNLTFRLQEEERLDHLAQATAIAFNH</sequence>
<accession>A0AAD9QCS4</accession>
<evidence type="ECO:0000313" key="4">
    <source>
        <dbReference type="Proteomes" id="UP001249851"/>
    </source>
</evidence>
<protein>
    <recommendedName>
        <fullName evidence="1">ATP-dependent DNA helicase</fullName>
        <ecNumber evidence="1">5.6.2.3</ecNumber>
    </recommendedName>
</protein>
<evidence type="ECO:0000313" key="3">
    <source>
        <dbReference type="EMBL" id="KAK2559017.1"/>
    </source>
</evidence>
<dbReference type="GO" id="GO:0005524">
    <property type="term" value="F:ATP binding"/>
    <property type="evidence" value="ECO:0007669"/>
    <property type="project" value="UniProtKB-KW"/>
</dbReference>
<dbReference type="CDD" id="cd18809">
    <property type="entry name" value="SF1_C_RecD"/>
    <property type="match status" value="1"/>
</dbReference>
<dbReference type="EMBL" id="JARQWQ010000042">
    <property type="protein sequence ID" value="KAK2559017.1"/>
    <property type="molecule type" value="Genomic_DNA"/>
</dbReference>
<evidence type="ECO:0000259" key="2">
    <source>
        <dbReference type="Pfam" id="PF05970"/>
    </source>
</evidence>
<comment type="similarity">
    <text evidence="1">Belongs to the helicase family.</text>
</comment>
<dbReference type="GO" id="GO:0006281">
    <property type="term" value="P:DNA repair"/>
    <property type="evidence" value="ECO:0007669"/>
    <property type="project" value="UniProtKB-KW"/>
</dbReference>
<keyword evidence="4" id="KW-1185">Reference proteome</keyword>
<dbReference type="InterPro" id="IPR027417">
    <property type="entry name" value="P-loop_NTPase"/>
</dbReference>
<keyword evidence="1" id="KW-0227">DNA damage</keyword>
<name>A0AAD9QCS4_ACRCE</name>
<proteinExistence type="inferred from homology"/>
<keyword evidence="1" id="KW-0378">Hydrolase</keyword>
<dbReference type="Proteomes" id="UP001249851">
    <property type="component" value="Unassembled WGS sequence"/>
</dbReference>
<dbReference type="InterPro" id="IPR051055">
    <property type="entry name" value="PIF1_helicase"/>
</dbReference>
<dbReference type="Pfam" id="PF05970">
    <property type="entry name" value="PIF1"/>
    <property type="match status" value="1"/>
</dbReference>
<dbReference type="SUPFAM" id="SSF52540">
    <property type="entry name" value="P-loop containing nucleoside triphosphate hydrolases"/>
    <property type="match status" value="2"/>
</dbReference>
<reference evidence="3" key="2">
    <citation type="journal article" date="2023" name="Science">
        <title>Genomic signatures of disease resistance in endangered staghorn corals.</title>
        <authorList>
            <person name="Vollmer S.V."/>
            <person name="Selwyn J.D."/>
            <person name="Despard B.A."/>
            <person name="Roesel C.L."/>
        </authorList>
    </citation>
    <scope>NUCLEOTIDE SEQUENCE</scope>
    <source>
        <strain evidence="3">K2</strain>
    </source>
</reference>
<comment type="cofactor">
    <cofactor evidence="1">
        <name>Mg(2+)</name>
        <dbReference type="ChEBI" id="CHEBI:18420"/>
    </cofactor>
</comment>
<organism evidence="3 4">
    <name type="scientific">Acropora cervicornis</name>
    <name type="common">Staghorn coral</name>
    <dbReference type="NCBI Taxonomy" id="6130"/>
    <lineage>
        <taxon>Eukaryota</taxon>
        <taxon>Metazoa</taxon>
        <taxon>Cnidaria</taxon>
        <taxon>Anthozoa</taxon>
        <taxon>Hexacorallia</taxon>
        <taxon>Scleractinia</taxon>
        <taxon>Astrocoeniina</taxon>
        <taxon>Acroporidae</taxon>
        <taxon>Acropora</taxon>
    </lineage>
</organism>
<keyword evidence="1" id="KW-0547">Nucleotide-binding</keyword>
<dbReference type="Gene3D" id="3.40.50.300">
    <property type="entry name" value="P-loop containing nucleotide triphosphate hydrolases"/>
    <property type="match status" value="2"/>
</dbReference>
<dbReference type="EC" id="5.6.2.3" evidence="1"/>
<dbReference type="GO" id="GO:0000723">
    <property type="term" value="P:telomere maintenance"/>
    <property type="evidence" value="ECO:0007669"/>
    <property type="project" value="InterPro"/>
</dbReference>
<keyword evidence="1" id="KW-0067">ATP-binding</keyword>
<comment type="catalytic activity">
    <reaction evidence="1">
        <text>ATP + H2O = ADP + phosphate + H(+)</text>
        <dbReference type="Rhea" id="RHEA:13065"/>
        <dbReference type="ChEBI" id="CHEBI:15377"/>
        <dbReference type="ChEBI" id="CHEBI:15378"/>
        <dbReference type="ChEBI" id="CHEBI:30616"/>
        <dbReference type="ChEBI" id="CHEBI:43474"/>
        <dbReference type="ChEBI" id="CHEBI:456216"/>
        <dbReference type="EC" id="5.6.2.3"/>
    </reaction>
</comment>
<gene>
    <name evidence="3" type="ORF">P5673_018648</name>
</gene>
<evidence type="ECO:0000256" key="1">
    <source>
        <dbReference type="RuleBase" id="RU363044"/>
    </source>
</evidence>
<reference evidence="3" key="1">
    <citation type="journal article" date="2023" name="G3 (Bethesda)">
        <title>Whole genome assembly and annotation of the endangered Caribbean coral Acropora cervicornis.</title>
        <authorList>
            <person name="Selwyn J.D."/>
            <person name="Vollmer S.V."/>
        </authorList>
    </citation>
    <scope>NUCLEOTIDE SEQUENCE</scope>
    <source>
        <strain evidence="3">K2</strain>
    </source>
</reference>
<feature type="domain" description="DNA helicase Pif1-like DEAD-box helicase" evidence="2">
    <location>
        <begin position="284"/>
        <end position="475"/>
    </location>
</feature>
<dbReference type="GO" id="GO:0006310">
    <property type="term" value="P:DNA recombination"/>
    <property type="evidence" value="ECO:0007669"/>
    <property type="project" value="UniProtKB-KW"/>
</dbReference>
<dbReference type="PANTHER" id="PTHR47642:SF6">
    <property type="entry name" value="ATP-DEPENDENT DNA HELICASE"/>
    <property type="match status" value="1"/>
</dbReference>
<comment type="caution">
    <text evidence="3">The sequence shown here is derived from an EMBL/GenBank/DDBJ whole genome shotgun (WGS) entry which is preliminary data.</text>
</comment>
<dbReference type="InterPro" id="IPR010285">
    <property type="entry name" value="DNA_helicase_pif1-like_DEAD"/>
</dbReference>
<keyword evidence="1" id="KW-0234">DNA repair</keyword>
<dbReference type="AlphaFoldDB" id="A0AAD9QCS4"/>
<dbReference type="GO" id="GO:0016787">
    <property type="term" value="F:hydrolase activity"/>
    <property type="evidence" value="ECO:0007669"/>
    <property type="project" value="UniProtKB-KW"/>
</dbReference>
<keyword evidence="1 3" id="KW-0347">Helicase</keyword>
<keyword evidence="1" id="KW-0233">DNA recombination</keyword>
<dbReference type="PANTHER" id="PTHR47642">
    <property type="entry name" value="ATP-DEPENDENT DNA HELICASE"/>
    <property type="match status" value="1"/>
</dbReference>